<dbReference type="InterPro" id="IPR006977">
    <property type="entry name" value="Yip1_dom"/>
</dbReference>
<evidence type="ECO:0000256" key="1">
    <source>
        <dbReference type="ARBA" id="ARBA00004141"/>
    </source>
</evidence>
<evidence type="ECO:0000256" key="5">
    <source>
        <dbReference type="SAM" id="Phobius"/>
    </source>
</evidence>
<feature type="transmembrane region" description="Helical" evidence="5">
    <location>
        <begin position="132"/>
        <end position="151"/>
    </location>
</feature>
<keyword evidence="8" id="KW-1185">Reference proteome</keyword>
<evidence type="ECO:0000256" key="4">
    <source>
        <dbReference type="ARBA" id="ARBA00023136"/>
    </source>
</evidence>
<dbReference type="AlphaFoldDB" id="A0A1H6FMI8"/>
<feature type="transmembrane region" description="Helical" evidence="5">
    <location>
        <begin position="95"/>
        <end position="120"/>
    </location>
</feature>
<comment type="subcellular location">
    <subcellularLocation>
        <location evidence="1">Membrane</location>
        <topology evidence="1">Multi-pass membrane protein</topology>
    </subcellularLocation>
</comment>
<evidence type="ECO:0000259" key="6">
    <source>
        <dbReference type="Pfam" id="PF04893"/>
    </source>
</evidence>
<protein>
    <submittedName>
        <fullName evidence="7">Yip1 domain-containing protein</fullName>
    </submittedName>
</protein>
<dbReference type="Pfam" id="PF04893">
    <property type="entry name" value="Yip1"/>
    <property type="match status" value="1"/>
</dbReference>
<keyword evidence="3 5" id="KW-1133">Transmembrane helix</keyword>
<dbReference type="EMBL" id="FNWL01000001">
    <property type="protein sequence ID" value="SEH11400.1"/>
    <property type="molecule type" value="Genomic_DNA"/>
</dbReference>
<sequence length="190" mass="20070">MSTTPLVSPSEYFARADAFSRTRTAGLVIGYWLAITVLGLVWRIGSDFGADSVSITYLLQTLEATLLYWVVPTAVLYGFGRALSADLEPAQTLSLAAWGLVPLLAGELVTNALLSVIVALEIDLSGVPVDPDLWILAPLTLLACAWAAAIWRGGLWHGIGLDRSTATTTALLAAGVCAALLLFPMISVLI</sequence>
<name>A0A1H6FMI8_9EURY</name>
<keyword evidence="4 5" id="KW-0472">Membrane</keyword>
<feature type="transmembrane region" description="Helical" evidence="5">
    <location>
        <begin position="25"/>
        <end position="45"/>
    </location>
</feature>
<dbReference type="OrthoDB" id="116519at2157"/>
<accession>A0A1H6FMI8</accession>
<proteinExistence type="predicted"/>
<evidence type="ECO:0000256" key="2">
    <source>
        <dbReference type="ARBA" id="ARBA00022692"/>
    </source>
</evidence>
<dbReference type="RefSeq" id="WP_090504247.1">
    <property type="nucleotide sequence ID" value="NZ_FNWL01000001.1"/>
</dbReference>
<gene>
    <name evidence="7" type="ORF">SAMN04487967_0333</name>
</gene>
<dbReference type="GO" id="GO:0016020">
    <property type="term" value="C:membrane"/>
    <property type="evidence" value="ECO:0007669"/>
    <property type="project" value="UniProtKB-SubCell"/>
</dbReference>
<evidence type="ECO:0000313" key="7">
    <source>
        <dbReference type="EMBL" id="SEH11400.1"/>
    </source>
</evidence>
<feature type="domain" description="Yip1" evidence="6">
    <location>
        <begin position="7"/>
        <end position="182"/>
    </location>
</feature>
<evidence type="ECO:0000256" key="3">
    <source>
        <dbReference type="ARBA" id="ARBA00022989"/>
    </source>
</evidence>
<feature type="transmembrane region" description="Helical" evidence="5">
    <location>
        <begin position="171"/>
        <end position="189"/>
    </location>
</feature>
<evidence type="ECO:0000313" key="8">
    <source>
        <dbReference type="Proteomes" id="UP000199112"/>
    </source>
</evidence>
<dbReference type="Proteomes" id="UP000199112">
    <property type="component" value="Unassembled WGS sequence"/>
</dbReference>
<feature type="transmembrane region" description="Helical" evidence="5">
    <location>
        <begin position="65"/>
        <end position="83"/>
    </location>
</feature>
<keyword evidence="2 5" id="KW-0812">Transmembrane</keyword>
<reference evidence="8" key="1">
    <citation type="submission" date="2016-10" db="EMBL/GenBank/DDBJ databases">
        <authorList>
            <person name="Varghese N."/>
            <person name="Submissions S."/>
        </authorList>
    </citation>
    <scope>NUCLEOTIDE SEQUENCE [LARGE SCALE GENOMIC DNA]</scope>
    <source>
        <strain evidence="8">CGMCC 1.8981</strain>
    </source>
</reference>
<organism evidence="7 8">
    <name type="scientific">Natronorubrum sediminis</name>
    <dbReference type="NCBI Taxonomy" id="640943"/>
    <lineage>
        <taxon>Archaea</taxon>
        <taxon>Methanobacteriati</taxon>
        <taxon>Methanobacteriota</taxon>
        <taxon>Stenosarchaea group</taxon>
        <taxon>Halobacteria</taxon>
        <taxon>Halobacteriales</taxon>
        <taxon>Natrialbaceae</taxon>
        <taxon>Natronorubrum</taxon>
    </lineage>
</organism>